<comment type="caution">
    <text evidence="6">The sequence shown here is derived from an EMBL/GenBank/DDBJ whole genome shotgun (WGS) entry which is preliminary data.</text>
</comment>
<dbReference type="Gene3D" id="3.30.1330.60">
    <property type="entry name" value="OmpA-like domain"/>
    <property type="match status" value="1"/>
</dbReference>
<proteinExistence type="predicted"/>
<dbReference type="Gene3D" id="2.120.10.30">
    <property type="entry name" value="TolB, C-terminal domain"/>
    <property type="match status" value="1"/>
</dbReference>
<comment type="subcellular location">
    <subcellularLocation>
        <location evidence="1">Cell outer membrane</location>
    </subcellularLocation>
</comment>
<dbReference type="InterPro" id="IPR050330">
    <property type="entry name" value="Bact_OuterMem_StrucFunc"/>
</dbReference>
<feature type="domain" description="OmpA-like" evidence="5">
    <location>
        <begin position="527"/>
        <end position="650"/>
    </location>
</feature>
<dbReference type="Gene3D" id="2.60.40.1120">
    <property type="entry name" value="Carboxypeptidase-like, regulatory domain"/>
    <property type="match status" value="1"/>
</dbReference>
<evidence type="ECO:0000259" key="5">
    <source>
        <dbReference type="PROSITE" id="PS51123"/>
    </source>
</evidence>
<evidence type="ECO:0000256" key="3">
    <source>
        <dbReference type="ARBA" id="ARBA00023237"/>
    </source>
</evidence>
<dbReference type="PROSITE" id="PS51123">
    <property type="entry name" value="OMPA_2"/>
    <property type="match status" value="1"/>
</dbReference>
<dbReference type="RefSeq" id="WP_068705982.1">
    <property type="nucleotide sequence ID" value="NZ_MAKX01000035.1"/>
</dbReference>
<dbReference type="EMBL" id="MAKX01000035">
    <property type="protein sequence ID" value="OCK41981.1"/>
    <property type="molecule type" value="Genomic_DNA"/>
</dbReference>
<gene>
    <name evidence="6" type="ORF">BA195_12230</name>
</gene>
<dbReference type="GO" id="GO:0009279">
    <property type="term" value="C:cell outer membrane"/>
    <property type="evidence" value="ECO:0007669"/>
    <property type="project" value="UniProtKB-SubCell"/>
</dbReference>
<dbReference type="SUPFAM" id="SSF82171">
    <property type="entry name" value="DPP6 N-terminal domain-like"/>
    <property type="match status" value="1"/>
</dbReference>
<accession>A0A1B9XX39</accession>
<dbReference type="PANTHER" id="PTHR30329">
    <property type="entry name" value="STATOR ELEMENT OF FLAGELLAR MOTOR COMPLEX"/>
    <property type="match status" value="1"/>
</dbReference>
<reference evidence="6 7" key="1">
    <citation type="submission" date="2016-06" db="EMBL/GenBank/DDBJ databases">
        <title>Draft Genome Sequence of Tenacibaculum soleae UCD-KL19.</title>
        <authorList>
            <person name="Eisen J.A."/>
            <person name="Coil D.A."/>
            <person name="Lujan K.M."/>
        </authorList>
    </citation>
    <scope>NUCLEOTIDE SEQUENCE [LARGE SCALE GENOMIC DNA]</scope>
    <source>
        <strain evidence="6 7">UCD-KL19</strain>
    </source>
</reference>
<dbReference type="STRING" id="447689.BA195_12230"/>
<evidence type="ECO:0000256" key="2">
    <source>
        <dbReference type="ARBA" id="ARBA00023136"/>
    </source>
</evidence>
<evidence type="ECO:0000256" key="4">
    <source>
        <dbReference type="PROSITE-ProRule" id="PRU00473"/>
    </source>
</evidence>
<dbReference type="Proteomes" id="UP000093186">
    <property type="component" value="Unassembled WGS sequence"/>
</dbReference>
<dbReference type="SUPFAM" id="SSF49478">
    <property type="entry name" value="Cna protein B-type domain"/>
    <property type="match status" value="1"/>
</dbReference>
<dbReference type="InterPro" id="IPR011990">
    <property type="entry name" value="TPR-like_helical_dom_sf"/>
</dbReference>
<dbReference type="Pfam" id="PF13620">
    <property type="entry name" value="CarboxypepD_reg"/>
    <property type="match status" value="1"/>
</dbReference>
<dbReference type="InterPro" id="IPR011042">
    <property type="entry name" value="6-blade_b-propeller_TolB-like"/>
</dbReference>
<dbReference type="AlphaFoldDB" id="A0A1B9XX39"/>
<dbReference type="PANTHER" id="PTHR30329:SF21">
    <property type="entry name" value="LIPOPROTEIN YIAD-RELATED"/>
    <property type="match status" value="1"/>
</dbReference>
<dbReference type="OrthoDB" id="9809364at2"/>
<dbReference type="InterPro" id="IPR036737">
    <property type="entry name" value="OmpA-like_sf"/>
</dbReference>
<evidence type="ECO:0000313" key="7">
    <source>
        <dbReference type="Proteomes" id="UP000093186"/>
    </source>
</evidence>
<organism evidence="6 7">
    <name type="scientific">Tenacibaculum soleae</name>
    <dbReference type="NCBI Taxonomy" id="447689"/>
    <lineage>
        <taxon>Bacteria</taxon>
        <taxon>Pseudomonadati</taxon>
        <taxon>Bacteroidota</taxon>
        <taxon>Flavobacteriia</taxon>
        <taxon>Flavobacteriales</taxon>
        <taxon>Flavobacteriaceae</taxon>
        <taxon>Tenacibaculum</taxon>
    </lineage>
</organism>
<evidence type="ECO:0000256" key="1">
    <source>
        <dbReference type="ARBA" id="ARBA00004442"/>
    </source>
</evidence>
<dbReference type="Gene3D" id="1.25.40.10">
    <property type="entry name" value="Tetratricopeptide repeat domain"/>
    <property type="match status" value="1"/>
</dbReference>
<dbReference type="PRINTS" id="PR01021">
    <property type="entry name" value="OMPADOMAIN"/>
</dbReference>
<name>A0A1B9XX39_9FLAO</name>
<dbReference type="Pfam" id="PF07676">
    <property type="entry name" value="PD40"/>
    <property type="match status" value="3"/>
</dbReference>
<dbReference type="CDD" id="cd07185">
    <property type="entry name" value="OmpA_C-like"/>
    <property type="match status" value="1"/>
</dbReference>
<dbReference type="Pfam" id="PF00691">
    <property type="entry name" value="OmpA"/>
    <property type="match status" value="1"/>
</dbReference>
<dbReference type="InterPro" id="IPR011659">
    <property type="entry name" value="WD40"/>
</dbReference>
<dbReference type="InterPro" id="IPR006665">
    <property type="entry name" value="OmpA-like"/>
</dbReference>
<keyword evidence="2 4" id="KW-0472">Membrane</keyword>
<keyword evidence="7" id="KW-1185">Reference proteome</keyword>
<dbReference type="InterPro" id="IPR006664">
    <property type="entry name" value="OMP_bac"/>
</dbReference>
<evidence type="ECO:0000313" key="6">
    <source>
        <dbReference type="EMBL" id="OCK41981.1"/>
    </source>
</evidence>
<keyword evidence="3" id="KW-0998">Cell outer membrane</keyword>
<sequence length="714" mass="81204">MNLKKGLLLLVLIVTLKSFGQSKKVADRYFNEFSYVESAKLYKALVEEKGDTSKHVLSRLADSYYNNAETEEAELWYKKLVLTYKDKLEDKHLFKYAQVLRSNGKYKKSDSIFLSLASSDNSNRKKELKKDDYLLDYSNKKVRIGVRNLSINTEFSDFGGFLLNGKSYYTSAVPKGIKKERIYKWNNQPFLNIYSADEKIETLEENEKDTVLTLINRRLIDVPITSEFHESTPVFTKDGKTIYFTRNNASGKKVRKDKKNTSNLKIYTASFVNGYWVNVKELPFNNDEYSVGHPALSTDEKTLYFVSNMPGGFGGTDIYKTAILGNNEFGTPVNLGETINTSDKEMFPFIGEDNTLYFSSNGHLGLGLLDIFQSKISQDSIYAKAVNLGEPFNSKRDDFSFYVSKEGKKGFFSSNRKEGKGDDDIYSFYLYTEPPICAEPIEGIVTETINNSPVDGALIKLVNDGGKVVKEALSNNLGKYVFEDILCGNNYTVIASKLDHKSKGKKTVTITKGESSNANLELTPLIVGNQIVINPIFFDYGKSVIREDAQYELESIVMVMTNHPEVTIKIEAHTDSRGPRTFNRKLSDKRAKSTRDYILSRGIAKDRIVSAIGYGEDQLLNKCNDANKNKCTEEEHQKNRRSYFYIVKGADNIKIRQAEQKIRVKRRITKKNNFLLFLKNNFKKSKGKTNGKCIIGKEKDCHTDKKGFKINYKN</sequence>
<dbReference type="SUPFAM" id="SSF103088">
    <property type="entry name" value="OmpA-like"/>
    <property type="match status" value="1"/>
</dbReference>
<protein>
    <recommendedName>
        <fullName evidence="5">OmpA-like domain-containing protein</fullName>
    </recommendedName>
</protein>